<dbReference type="InterPro" id="IPR039425">
    <property type="entry name" value="RNA_pol_sigma-70-like"/>
</dbReference>
<keyword evidence="5" id="KW-0804">Transcription</keyword>
<keyword evidence="9" id="KW-1185">Reference proteome</keyword>
<comment type="similarity">
    <text evidence="1">Belongs to the sigma-70 factor family. ECF subfamily.</text>
</comment>
<dbReference type="Gene3D" id="1.10.1740.10">
    <property type="match status" value="1"/>
</dbReference>
<evidence type="ECO:0000256" key="5">
    <source>
        <dbReference type="ARBA" id="ARBA00023163"/>
    </source>
</evidence>
<dbReference type="GO" id="GO:0003677">
    <property type="term" value="F:DNA binding"/>
    <property type="evidence" value="ECO:0007669"/>
    <property type="project" value="UniProtKB-KW"/>
</dbReference>
<reference evidence="8 9" key="1">
    <citation type="submission" date="2019-01" db="EMBL/GenBank/DDBJ databases">
        <title>Ktedonosporobacter rubrisoli SCAWS-G2.</title>
        <authorList>
            <person name="Huang Y."/>
            <person name="Yan B."/>
        </authorList>
    </citation>
    <scope>NUCLEOTIDE SEQUENCE [LARGE SCALE GENOMIC DNA]</scope>
    <source>
        <strain evidence="8 9">SCAWS-G2</strain>
    </source>
</reference>
<feature type="domain" description="RNA polymerase sigma factor 70 region 4 type 2" evidence="7">
    <location>
        <begin position="108"/>
        <end position="160"/>
    </location>
</feature>
<dbReference type="Gene3D" id="1.10.10.10">
    <property type="entry name" value="Winged helix-like DNA-binding domain superfamily/Winged helix DNA-binding domain"/>
    <property type="match status" value="1"/>
</dbReference>
<dbReference type="EMBL" id="CP035758">
    <property type="protein sequence ID" value="QBD78000.1"/>
    <property type="molecule type" value="Genomic_DNA"/>
</dbReference>
<evidence type="ECO:0000256" key="3">
    <source>
        <dbReference type="ARBA" id="ARBA00023082"/>
    </source>
</evidence>
<dbReference type="InterPro" id="IPR013325">
    <property type="entry name" value="RNA_pol_sigma_r2"/>
</dbReference>
<evidence type="ECO:0000259" key="6">
    <source>
        <dbReference type="Pfam" id="PF04542"/>
    </source>
</evidence>
<dbReference type="InterPro" id="IPR014284">
    <property type="entry name" value="RNA_pol_sigma-70_dom"/>
</dbReference>
<dbReference type="Pfam" id="PF08281">
    <property type="entry name" value="Sigma70_r4_2"/>
    <property type="match status" value="1"/>
</dbReference>
<dbReference type="PANTHER" id="PTHR43133:SF8">
    <property type="entry name" value="RNA POLYMERASE SIGMA FACTOR HI_1459-RELATED"/>
    <property type="match status" value="1"/>
</dbReference>
<accession>A0A4P6JS14</accession>
<keyword evidence="2" id="KW-0805">Transcription regulation</keyword>
<evidence type="ECO:0000256" key="4">
    <source>
        <dbReference type="ARBA" id="ARBA00023125"/>
    </source>
</evidence>
<dbReference type="GO" id="GO:0016987">
    <property type="term" value="F:sigma factor activity"/>
    <property type="evidence" value="ECO:0007669"/>
    <property type="project" value="UniProtKB-KW"/>
</dbReference>
<dbReference type="InterPro" id="IPR013249">
    <property type="entry name" value="RNA_pol_sigma70_r4_t2"/>
</dbReference>
<dbReference type="AlphaFoldDB" id="A0A4P6JS14"/>
<evidence type="ECO:0000256" key="2">
    <source>
        <dbReference type="ARBA" id="ARBA00023015"/>
    </source>
</evidence>
<dbReference type="Proteomes" id="UP000290365">
    <property type="component" value="Chromosome"/>
</dbReference>
<keyword evidence="4" id="KW-0238">DNA-binding</keyword>
<dbReference type="NCBIfam" id="TIGR02937">
    <property type="entry name" value="sigma70-ECF"/>
    <property type="match status" value="1"/>
</dbReference>
<name>A0A4P6JS14_KTERU</name>
<proteinExistence type="inferred from homology"/>
<organism evidence="8 9">
    <name type="scientific">Ktedonosporobacter rubrisoli</name>
    <dbReference type="NCBI Taxonomy" id="2509675"/>
    <lineage>
        <taxon>Bacteria</taxon>
        <taxon>Bacillati</taxon>
        <taxon>Chloroflexota</taxon>
        <taxon>Ktedonobacteria</taxon>
        <taxon>Ktedonobacterales</taxon>
        <taxon>Ktedonosporobacteraceae</taxon>
        <taxon>Ktedonosporobacter</taxon>
    </lineage>
</organism>
<sequence length="172" mass="20325">MSVSPLFEQWYRQYYQTLYNFIYGMVHQREVAEDVIHDTFRKAMEAKHLCDPNSNVRFWLLTIAGNTARDELRKRRSRPSCSFEVVYRHYEPVDKKQPDVCVSCEQRDMLSRLLKTLPQEQVIPFVLLTVYQWSIREIATALQVKEGAIKMRVMRARQQLQRASQHEGAVAS</sequence>
<protein>
    <submittedName>
        <fullName evidence="8">RNA polymerase sigma factor</fullName>
    </submittedName>
</protein>
<dbReference type="GO" id="GO:0006352">
    <property type="term" value="P:DNA-templated transcription initiation"/>
    <property type="evidence" value="ECO:0007669"/>
    <property type="project" value="InterPro"/>
</dbReference>
<dbReference type="RefSeq" id="WP_129889053.1">
    <property type="nucleotide sequence ID" value="NZ_CP035758.1"/>
</dbReference>
<evidence type="ECO:0000259" key="7">
    <source>
        <dbReference type="Pfam" id="PF08281"/>
    </source>
</evidence>
<dbReference type="PANTHER" id="PTHR43133">
    <property type="entry name" value="RNA POLYMERASE ECF-TYPE SIGMA FACTO"/>
    <property type="match status" value="1"/>
</dbReference>
<evidence type="ECO:0000313" key="8">
    <source>
        <dbReference type="EMBL" id="QBD78000.1"/>
    </source>
</evidence>
<keyword evidence="3" id="KW-0731">Sigma factor</keyword>
<dbReference type="InterPro" id="IPR007627">
    <property type="entry name" value="RNA_pol_sigma70_r2"/>
</dbReference>
<dbReference type="OrthoDB" id="158189at2"/>
<dbReference type="SUPFAM" id="SSF88659">
    <property type="entry name" value="Sigma3 and sigma4 domains of RNA polymerase sigma factors"/>
    <property type="match status" value="1"/>
</dbReference>
<dbReference type="InterPro" id="IPR013324">
    <property type="entry name" value="RNA_pol_sigma_r3/r4-like"/>
</dbReference>
<evidence type="ECO:0000313" key="9">
    <source>
        <dbReference type="Proteomes" id="UP000290365"/>
    </source>
</evidence>
<dbReference type="InterPro" id="IPR036388">
    <property type="entry name" value="WH-like_DNA-bd_sf"/>
</dbReference>
<feature type="domain" description="RNA polymerase sigma-70 region 2" evidence="6">
    <location>
        <begin position="11"/>
        <end position="77"/>
    </location>
</feature>
<gene>
    <name evidence="8" type="ORF">EPA93_19165</name>
</gene>
<evidence type="ECO:0000256" key="1">
    <source>
        <dbReference type="ARBA" id="ARBA00010641"/>
    </source>
</evidence>
<dbReference type="Pfam" id="PF04542">
    <property type="entry name" value="Sigma70_r2"/>
    <property type="match status" value="1"/>
</dbReference>
<dbReference type="SUPFAM" id="SSF88946">
    <property type="entry name" value="Sigma2 domain of RNA polymerase sigma factors"/>
    <property type="match status" value="1"/>
</dbReference>
<dbReference type="KEGG" id="kbs:EPA93_19165"/>